<reference evidence="2 3" key="1">
    <citation type="journal article" date="2009" name="Stand. Genomic Sci.">
        <title>Complete genome sequence of Slackia heliotrinireducens type strain (RHS 1).</title>
        <authorList>
            <person name="Pukall R."/>
            <person name="Lapidus A."/>
            <person name="Nolan M."/>
            <person name="Copeland A."/>
            <person name="Glavina Del Rio T."/>
            <person name="Lucas S."/>
            <person name="Chen F."/>
            <person name="Tice H."/>
            <person name="Cheng J.F."/>
            <person name="Chertkov O."/>
            <person name="Bruce D."/>
            <person name="Goodwin L."/>
            <person name="Kuske C."/>
            <person name="Brettin T."/>
            <person name="Detter J.C."/>
            <person name="Han C."/>
            <person name="Pitluck S."/>
            <person name="Pati A."/>
            <person name="Mavrommatis K."/>
            <person name="Ivanova N."/>
            <person name="Ovchinnikova G."/>
            <person name="Chen A."/>
            <person name="Palaniappan K."/>
            <person name="Schneider S."/>
            <person name="Rohde M."/>
            <person name="Chain P."/>
            <person name="D'haeseleer P."/>
            <person name="Goker M."/>
            <person name="Bristow J."/>
            <person name="Eisen J.A."/>
            <person name="Markowitz V."/>
            <person name="Kyrpides N.C."/>
            <person name="Klenk H.P."/>
            <person name="Hugenholtz P."/>
        </authorList>
    </citation>
    <scope>NUCLEOTIDE SEQUENCE [LARGE SCALE GENOMIC DNA]</scope>
    <source>
        <strain evidence="3">ATCC 29202 / DSM 20476 / NCTC 11029 / RHS 1</strain>
    </source>
</reference>
<keyword evidence="3" id="KW-1185">Reference proteome</keyword>
<dbReference type="AlphaFoldDB" id="C7N6I4"/>
<dbReference type="RefSeq" id="WP_012798621.1">
    <property type="nucleotide sequence ID" value="NC_013165.1"/>
</dbReference>
<organism evidence="2 3">
    <name type="scientific">Slackia heliotrinireducens (strain ATCC 29202 / DSM 20476 / NCTC 11029 / RHS 1)</name>
    <name type="common">Peptococcus heliotrinreducens</name>
    <dbReference type="NCBI Taxonomy" id="471855"/>
    <lineage>
        <taxon>Bacteria</taxon>
        <taxon>Bacillati</taxon>
        <taxon>Actinomycetota</taxon>
        <taxon>Coriobacteriia</taxon>
        <taxon>Eggerthellales</taxon>
        <taxon>Eggerthellaceae</taxon>
        <taxon>Slackia</taxon>
    </lineage>
</organism>
<evidence type="ECO:0000256" key="1">
    <source>
        <dbReference type="SAM" id="Phobius"/>
    </source>
</evidence>
<accession>C7N6I4</accession>
<evidence type="ECO:0000313" key="3">
    <source>
        <dbReference type="Proteomes" id="UP000002026"/>
    </source>
</evidence>
<dbReference type="Proteomes" id="UP000002026">
    <property type="component" value="Chromosome"/>
</dbReference>
<keyword evidence="1" id="KW-0472">Membrane</keyword>
<gene>
    <name evidence="2" type="ordered locus">Shel_14990</name>
</gene>
<evidence type="ECO:0000313" key="2">
    <source>
        <dbReference type="EMBL" id="ACV22519.1"/>
    </source>
</evidence>
<sequence length="91" mass="9528">MSGNRSATFRLTTSSLASFLAIPLALLLALLLYIGTTTGWLADGREAVMNKAGMTATTLFSMSEVDSSTLQGYMEGPLASLTPAPIVEPSE</sequence>
<dbReference type="STRING" id="471855.Shel_14990"/>
<keyword evidence="1" id="KW-0812">Transmembrane</keyword>
<keyword evidence="1" id="KW-1133">Transmembrane helix</keyword>
<dbReference type="KEGG" id="shi:Shel_14990"/>
<proteinExistence type="predicted"/>
<name>C7N6I4_SLAHD</name>
<dbReference type="HOGENOM" id="CLU_2425333_0_0_11"/>
<feature type="transmembrane region" description="Helical" evidence="1">
    <location>
        <begin position="20"/>
        <end position="42"/>
    </location>
</feature>
<dbReference type="EMBL" id="CP001684">
    <property type="protein sequence ID" value="ACV22519.1"/>
    <property type="molecule type" value="Genomic_DNA"/>
</dbReference>
<protein>
    <submittedName>
        <fullName evidence="2">Uncharacterized protein</fullName>
    </submittedName>
</protein>